<dbReference type="EMBL" id="VMNH01000018">
    <property type="protein sequence ID" value="TVO71895.1"/>
    <property type="molecule type" value="Genomic_DNA"/>
</dbReference>
<dbReference type="SMART" id="SM00471">
    <property type="entry name" value="HDc"/>
    <property type="match status" value="1"/>
</dbReference>
<evidence type="ECO:0000259" key="1">
    <source>
        <dbReference type="PROSITE" id="PS51832"/>
    </source>
</evidence>
<sequence>MKTSSDGCVLDAGSKALVAALGERDRYTQFHSKRVAEFAHQIGVACNLASDDLIILNISAYFHDIGKIGIPDKVLLKPVRFTLDDMQVMKSHPEKGERIVKELGLRSGDCIALAVRHHHEHFDGAGYPDGLQGEAIPFISRIISVADSYDAMSKARPYHAARPVFEVMDIMQRESGTKLDAYVVSKLCALIEAREGFLN</sequence>
<dbReference type="Proteomes" id="UP000316649">
    <property type="component" value="Unassembled WGS sequence"/>
</dbReference>
<dbReference type="PANTHER" id="PTHR43155:SF2">
    <property type="entry name" value="CYCLIC DI-GMP PHOSPHODIESTERASE PA4108"/>
    <property type="match status" value="1"/>
</dbReference>
<dbReference type="Gene3D" id="1.10.3210.10">
    <property type="entry name" value="Hypothetical protein af1432"/>
    <property type="match status" value="1"/>
</dbReference>
<evidence type="ECO:0000313" key="3">
    <source>
        <dbReference type="Proteomes" id="UP000316649"/>
    </source>
</evidence>
<feature type="domain" description="HD-GYP" evidence="1">
    <location>
        <begin position="6"/>
        <end position="199"/>
    </location>
</feature>
<dbReference type="PROSITE" id="PS51832">
    <property type="entry name" value="HD_GYP"/>
    <property type="match status" value="1"/>
</dbReference>
<dbReference type="GO" id="GO:0008081">
    <property type="term" value="F:phosphoric diester hydrolase activity"/>
    <property type="evidence" value="ECO:0007669"/>
    <property type="project" value="UniProtKB-ARBA"/>
</dbReference>
<comment type="caution">
    <text evidence="2">The sequence shown here is derived from an EMBL/GenBank/DDBJ whole genome shotgun (WGS) entry which is preliminary data.</text>
</comment>
<proteinExistence type="predicted"/>
<evidence type="ECO:0000313" key="2">
    <source>
        <dbReference type="EMBL" id="TVO71895.1"/>
    </source>
</evidence>
<dbReference type="Pfam" id="PF13487">
    <property type="entry name" value="HD_5"/>
    <property type="match status" value="1"/>
</dbReference>
<dbReference type="PANTHER" id="PTHR43155">
    <property type="entry name" value="CYCLIC DI-GMP PHOSPHODIESTERASE PA4108-RELATED"/>
    <property type="match status" value="1"/>
</dbReference>
<dbReference type="OrthoDB" id="9802066at2"/>
<dbReference type="AlphaFoldDB" id="A0A557S3A2"/>
<name>A0A557S3A2_9GAMM</name>
<dbReference type="RefSeq" id="WP_144359606.1">
    <property type="nucleotide sequence ID" value="NZ_VMNH01000018.1"/>
</dbReference>
<accession>A0A557S3A2</accession>
<reference evidence="2 3" key="1">
    <citation type="submission" date="2019-07" db="EMBL/GenBank/DDBJ databases">
        <title>The pathways for chlorine oxyanion respiration interact through the shared metabolite chlorate.</title>
        <authorList>
            <person name="Barnum T.P."/>
            <person name="Cheng Y."/>
            <person name="Hill K.A."/>
            <person name="Lucas L.N."/>
            <person name="Carlson H.K."/>
            <person name="Coates J.D."/>
        </authorList>
    </citation>
    <scope>NUCLEOTIDE SEQUENCE [LARGE SCALE GENOMIC DNA]</scope>
    <source>
        <strain evidence="2 3">BK-1</strain>
    </source>
</reference>
<organism evidence="2 3">
    <name type="scientific">Sedimenticola selenatireducens</name>
    <dbReference type="NCBI Taxonomy" id="191960"/>
    <lineage>
        <taxon>Bacteria</taxon>
        <taxon>Pseudomonadati</taxon>
        <taxon>Pseudomonadota</taxon>
        <taxon>Gammaproteobacteria</taxon>
        <taxon>Chromatiales</taxon>
        <taxon>Sedimenticolaceae</taxon>
        <taxon>Sedimenticola</taxon>
    </lineage>
</organism>
<dbReference type="CDD" id="cd00077">
    <property type="entry name" value="HDc"/>
    <property type="match status" value="1"/>
</dbReference>
<dbReference type="InterPro" id="IPR003607">
    <property type="entry name" value="HD/PDEase_dom"/>
</dbReference>
<dbReference type="SUPFAM" id="SSF109604">
    <property type="entry name" value="HD-domain/PDEase-like"/>
    <property type="match status" value="1"/>
</dbReference>
<protein>
    <submittedName>
        <fullName evidence="2">HD domain-containing protein</fullName>
    </submittedName>
</protein>
<keyword evidence="3" id="KW-1185">Reference proteome</keyword>
<dbReference type="InterPro" id="IPR037522">
    <property type="entry name" value="HD_GYP_dom"/>
</dbReference>
<gene>
    <name evidence="2" type="ORF">FHP88_13450</name>
</gene>